<comment type="caution">
    <text evidence="1">The sequence shown here is derived from an EMBL/GenBank/DDBJ whole genome shotgun (WGS) entry which is preliminary data.</text>
</comment>
<evidence type="ECO:0000313" key="2">
    <source>
        <dbReference type="Proteomes" id="UP000252187"/>
    </source>
</evidence>
<evidence type="ECO:0000313" key="1">
    <source>
        <dbReference type="EMBL" id="RBA33959.1"/>
    </source>
</evidence>
<protein>
    <submittedName>
        <fullName evidence="1">ATPase</fullName>
    </submittedName>
</protein>
<dbReference type="PANTHER" id="PTHR39206:SF1">
    <property type="entry name" value="SLL8004 PROTEIN"/>
    <property type="match status" value="1"/>
</dbReference>
<accession>A0A365P980</accession>
<reference evidence="1 2" key="1">
    <citation type="submission" date="2018-06" db="EMBL/GenBank/DDBJ databases">
        <title>Whole genome sequencing of four bacterial strains from South Shetland trench revealing bio-synthetic gene clusters.</title>
        <authorList>
            <person name="Abdel-Mageed W.M."/>
            <person name="Lehri B."/>
            <person name="Jarmusch S.A."/>
            <person name="Miranda K."/>
            <person name="Goodfellow M."/>
            <person name="Jaspars M."/>
            <person name="Karlyshev A.V."/>
        </authorList>
    </citation>
    <scope>NUCLEOTIDE SEQUENCE [LARGE SCALE GENOMIC DNA]</scope>
    <source>
        <strain evidence="1 2">SST1</strain>
    </source>
</reference>
<dbReference type="SUPFAM" id="SSF52540">
    <property type="entry name" value="P-loop containing nucleoside triphosphate hydrolases"/>
    <property type="match status" value="1"/>
</dbReference>
<dbReference type="RefSeq" id="WP_081615253.1">
    <property type="nucleotide sequence ID" value="NZ_JAPWIO010000025.1"/>
</dbReference>
<dbReference type="InterPro" id="IPR027417">
    <property type="entry name" value="P-loop_NTPase"/>
</dbReference>
<name>A0A365P980_9ACTN</name>
<gene>
    <name evidence="1" type="ORF">DQ226_11210</name>
</gene>
<dbReference type="PANTHER" id="PTHR39206">
    <property type="entry name" value="SLL8004 PROTEIN"/>
    <property type="match status" value="1"/>
</dbReference>
<dbReference type="Pfam" id="PF13671">
    <property type="entry name" value="AAA_33"/>
    <property type="match status" value="1"/>
</dbReference>
<dbReference type="Gene3D" id="3.40.50.300">
    <property type="entry name" value="P-loop containing nucleotide triphosphate hydrolases"/>
    <property type="match status" value="1"/>
</dbReference>
<proteinExistence type="predicted"/>
<dbReference type="Proteomes" id="UP000252187">
    <property type="component" value="Unassembled WGS sequence"/>
</dbReference>
<sequence>MNPRLDLVVGCNGAGKSTLVDRQLQPLLGVPFVNADEIAKRKWPTDPESHSYEAAKVAELTRNQLIVRRRSFIAETVFSHPSKLELIDRARDAGFRVVLHVLMVPEQFAVERVRLRVNSGGHSVPESKIRERYHRVWPLVQAAIPRCGQATIYSNERSKTRVVAQYINGILVDEPDWPDWTPATLLRGSREL</sequence>
<dbReference type="AlphaFoldDB" id="A0A365P980"/>
<dbReference type="EMBL" id="QNTT01000028">
    <property type="protein sequence ID" value="RBA33959.1"/>
    <property type="molecule type" value="Genomic_DNA"/>
</dbReference>
<organism evidence="1 2">
    <name type="scientific">Dietzia maris</name>
    <dbReference type="NCBI Taxonomy" id="37915"/>
    <lineage>
        <taxon>Bacteria</taxon>
        <taxon>Bacillati</taxon>
        <taxon>Actinomycetota</taxon>
        <taxon>Actinomycetes</taxon>
        <taxon>Mycobacteriales</taxon>
        <taxon>Dietziaceae</taxon>
        <taxon>Dietzia</taxon>
    </lineage>
</organism>